<name>A0A6M8F7L9_9GAMM</name>
<dbReference type="SUPFAM" id="SSF53756">
    <property type="entry name" value="UDP-Glycosyltransferase/glycogen phosphorylase"/>
    <property type="match status" value="1"/>
</dbReference>
<evidence type="ECO:0000313" key="1">
    <source>
        <dbReference type="EMBL" id="QKE63271.1"/>
    </source>
</evidence>
<organism evidence="1 2">
    <name type="scientific">Aquipseudomonas campi</name>
    <dbReference type="NCBI Taxonomy" id="2731681"/>
    <lineage>
        <taxon>Bacteria</taxon>
        <taxon>Pseudomonadati</taxon>
        <taxon>Pseudomonadota</taxon>
        <taxon>Gammaproteobacteria</taxon>
        <taxon>Pseudomonadales</taxon>
        <taxon>Pseudomonadaceae</taxon>
        <taxon>Aquipseudomonas</taxon>
    </lineage>
</organism>
<dbReference type="KEGG" id="pcam:HNE05_07825"/>
<dbReference type="GO" id="GO:0016740">
    <property type="term" value="F:transferase activity"/>
    <property type="evidence" value="ECO:0007669"/>
    <property type="project" value="UniProtKB-KW"/>
</dbReference>
<evidence type="ECO:0000313" key="2">
    <source>
        <dbReference type="Proteomes" id="UP000501379"/>
    </source>
</evidence>
<proteinExistence type="predicted"/>
<dbReference type="Proteomes" id="UP000501379">
    <property type="component" value="Chromosome"/>
</dbReference>
<dbReference type="Pfam" id="PF13692">
    <property type="entry name" value="Glyco_trans_1_4"/>
    <property type="match status" value="1"/>
</dbReference>
<dbReference type="CDD" id="cd03801">
    <property type="entry name" value="GT4_PimA-like"/>
    <property type="match status" value="1"/>
</dbReference>
<protein>
    <submittedName>
        <fullName evidence="1">Glycosyltransferase family 4 protein</fullName>
    </submittedName>
</protein>
<reference evidence="1" key="1">
    <citation type="submission" date="2020-07" db="EMBL/GenBank/DDBJ databases">
        <title>Nitrate ammonifying Pseudomonas campi sp. nov. isolated from German agricultural grassland.</title>
        <authorList>
            <person name="Timsy T."/>
            <person name="Ulrich A."/>
            <person name="Spanner T."/>
            <person name="Foesel B."/>
            <person name="Kolb S."/>
            <person name="Horn M.A."/>
            <person name="Behrendt U."/>
        </authorList>
    </citation>
    <scope>NUCLEOTIDE SEQUENCE</scope>
    <source>
        <strain evidence="1">S1-A32-2</strain>
    </source>
</reference>
<dbReference type="EMBL" id="CP053697">
    <property type="protein sequence ID" value="QKE63271.1"/>
    <property type="molecule type" value="Genomic_DNA"/>
</dbReference>
<dbReference type="AlphaFoldDB" id="A0A6M8F7L9"/>
<dbReference type="RefSeq" id="WP_173206521.1">
    <property type="nucleotide sequence ID" value="NZ_CP053697.2"/>
</dbReference>
<accession>A0A6M8F7L9</accession>
<dbReference type="PANTHER" id="PTHR12526:SF584">
    <property type="entry name" value="GLYCOSYLTRANSFERASE"/>
    <property type="match status" value="1"/>
</dbReference>
<dbReference type="Gene3D" id="3.40.50.2000">
    <property type="entry name" value="Glycogen Phosphorylase B"/>
    <property type="match status" value="1"/>
</dbReference>
<gene>
    <name evidence="1" type="ORF">HNE05_07825</name>
</gene>
<keyword evidence="2" id="KW-1185">Reference proteome</keyword>
<sequence length="439" mass="48541">MKVLIIGYVWPEPRSSAAGSRMIELIELFRAQDWAVTFASAAALSEHRADLAALDVPEVPITLNCDSFDTFVSALQPDLVLFDRFFSEEQFAWRVERACPQALRILETSDLHSLRDARQRLLKAAQQACSSEAEKHQQGAVSATAVELFNVMAMDDMAQREIAAIYRSDLTLLISDFEQQLLREQFGVPAALLHHCTLMLIPTATVQPSFAERAHFLSIGNFRHAPNWDAVLWLKQQLWPLIRQRLPQAQLHVYGSYTPPKATALQNPKQGFHVLGWADDAHAVMVQARVCLAPLRFGAGIKGKLADAMACGTPNVTTPIGSEGMAGELPWGGAVVKDAQTFADAAVALHEDQDLWLQAQANGARILAERFDRQQSGQALVERLLALRANLPAERRANFVGGMLRHHMLKSTQYMAQWIAAKNRGAPGTSPEPQDKSKL</sequence>
<dbReference type="PANTHER" id="PTHR12526">
    <property type="entry name" value="GLYCOSYLTRANSFERASE"/>
    <property type="match status" value="1"/>
</dbReference>